<dbReference type="RefSeq" id="XP_662214.1">
    <property type="nucleotide sequence ID" value="XM_657122.1"/>
</dbReference>
<dbReference type="HOGENOM" id="CLU_1618987_0_0_1"/>
<dbReference type="Proteomes" id="UP000000560">
    <property type="component" value="Chromosome III"/>
</dbReference>
<evidence type="ECO:0000313" key="3">
    <source>
        <dbReference type="Proteomes" id="UP000000560"/>
    </source>
</evidence>
<dbReference type="InParanoid" id="Q5B4C0"/>
<dbReference type="InterPro" id="IPR053858">
    <property type="entry name" value="Arb2_dom"/>
</dbReference>
<evidence type="ECO:0000313" key="2">
    <source>
        <dbReference type="EMBL" id="CBF77154.1"/>
    </source>
</evidence>
<protein>
    <recommendedName>
        <fullName evidence="1">Arb2 domain-containing protein</fullName>
    </recommendedName>
</protein>
<dbReference type="Pfam" id="PF22749">
    <property type="entry name" value="Arb2"/>
    <property type="match status" value="1"/>
</dbReference>
<dbReference type="eggNOG" id="ENOG502SGUN">
    <property type="taxonomic scope" value="Eukaryota"/>
</dbReference>
<accession>C8V7S9</accession>
<dbReference type="EMBL" id="BN001303">
    <property type="protein sequence ID" value="CBF77154.1"/>
    <property type="molecule type" value="Genomic_DNA"/>
</dbReference>
<evidence type="ECO:0000259" key="1">
    <source>
        <dbReference type="Pfam" id="PF22749"/>
    </source>
</evidence>
<dbReference type="AlphaFoldDB" id="Q5B4C0"/>
<dbReference type="OrthoDB" id="421951at2759"/>
<gene>
    <name evidence="2" type="ORF">ANIA_04610</name>
</gene>
<name>Q5B4C0_EMENI</name>
<organism evidence="2 3">
    <name type="scientific">Emericella nidulans (strain FGSC A4 / ATCC 38163 / CBS 112.46 / NRRL 194 / M139)</name>
    <name type="common">Aspergillus nidulans</name>
    <dbReference type="NCBI Taxonomy" id="227321"/>
    <lineage>
        <taxon>Eukaryota</taxon>
        <taxon>Fungi</taxon>
        <taxon>Dikarya</taxon>
        <taxon>Ascomycota</taxon>
        <taxon>Pezizomycotina</taxon>
        <taxon>Eurotiomycetes</taxon>
        <taxon>Eurotiomycetidae</taxon>
        <taxon>Eurotiales</taxon>
        <taxon>Aspergillaceae</taxon>
        <taxon>Aspergillus</taxon>
        <taxon>Aspergillus subgen. Nidulantes</taxon>
    </lineage>
</organism>
<accession>Q5B4C0</accession>
<reference evidence="3" key="2">
    <citation type="journal article" date="2009" name="Fungal Genet. Biol.">
        <title>The 2008 update of the Aspergillus nidulans genome annotation: a community effort.</title>
        <authorList>
            <person name="Wortman J.R."/>
            <person name="Gilsenan J.M."/>
            <person name="Joardar V."/>
            <person name="Deegan J."/>
            <person name="Clutterbuck J."/>
            <person name="Andersen M.R."/>
            <person name="Archer D."/>
            <person name="Bencina M."/>
            <person name="Braus G."/>
            <person name="Coutinho P."/>
            <person name="von Dohren H."/>
            <person name="Doonan J."/>
            <person name="Driessen A.J."/>
            <person name="Durek P."/>
            <person name="Espeso E."/>
            <person name="Fekete E."/>
            <person name="Flipphi M."/>
            <person name="Estrada C.G."/>
            <person name="Geysens S."/>
            <person name="Goldman G."/>
            <person name="de Groot P.W."/>
            <person name="Hansen K."/>
            <person name="Harris S.D."/>
            <person name="Heinekamp T."/>
            <person name="Helmstaedt K."/>
            <person name="Henrissat B."/>
            <person name="Hofmann G."/>
            <person name="Homan T."/>
            <person name="Horio T."/>
            <person name="Horiuchi H."/>
            <person name="James S."/>
            <person name="Jones M."/>
            <person name="Karaffa L."/>
            <person name="Karanyi Z."/>
            <person name="Kato M."/>
            <person name="Keller N."/>
            <person name="Kelly D.E."/>
            <person name="Kiel J.A."/>
            <person name="Kim J.M."/>
            <person name="van der Klei I.J."/>
            <person name="Klis F.M."/>
            <person name="Kovalchuk A."/>
            <person name="Krasevec N."/>
            <person name="Kubicek C.P."/>
            <person name="Liu B."/>
            <person name="Maccabe A."/>
            <person name="Meyer V."/>
            <person name="Mirabito P."/>
            <person name="Miskei M."/>
            <person name="Mos M."/>
            <person name="Mullins J."/>
            <person name="Nelson D.R."/>
            <person name="Nielsen J."/>
            <person name="Oakley B.R."/>
            <person name="Osmani S.A."/>
            <person name="Pakula T."/>
            <person name="Paszewski A."/>
            <person name="Paulsen I."/>
            <person name="Pilsyk S."/>
            <person name="Pocsi I."/>
            <person name="Punt P.J."/>
            <person name="Ram A.F."/>
            <person name="Ren Q."/>
            <person name="Robellet X."/>
            <person name="Robson G."/>
            <person name="Seiboth B."/>
            <person name="van Solingen P."/>
            <person name="Specht T."/>
            <person name="Sun J."/>
            <person name="Taheri-Talesh N."/>
            <person name="Takeshita N."/>
            <person name="Ussery D."/>
            <person name="vanKuyk P.A."/>
            <person name="Visser H."/>
            <person name="van de Vondervoort P.J."/>
            <person name="de Vries R.P."/>
            <person name="Walton J."/>
            <person name="Xiang X."/>
            <person name="Xiong Y."/>
            <person name="Zeng A.P."/>
            <person name="Brandt B.W."/>
            <person name="Cornell M.J."/>
            <person name="van den Hondel C.A."/>
            <person name="Visser J."/>
            <person name="Oliver S.G."/>
            <person name="Turner G."/>
        </authorList>
    </citation>
    <scope>GENOME REANNOTATION</scope>
    <source>
        <strain evidence="3">FGSC A4 / ATCC 38163 / CBS 112.46 / NRRL 194 / M139</strain>
    </source>
</reference>
<sequence>MTIVTQLALPRPSAVDPPLAETRRNKIPENRNWQEHVNSVFEGILAARGRLVRRDAKIEIIGASEGGLGAVRYLVRNWPAWRDNISALCLANPLHTKSFDLISSEPNTTGSKNAGLDSASFPSFVSSRCRAAYESPEFCEAQLIVRDIREEEVVSESNGGANGA</sequence>
<feature type="domain" description="Arb2" evidence="1">
    <location>
        <begin position="7"/>
        <end position="98"/>
    </location>
</feature>
<dbReference type="GeneID" id="2872408"/>
<dbReference type="KEGG" id="ani:ANIA_04610"/>
<dbReference type="STRING" id="227321.Q5B4C0"/>
<reference evidence="3" key="1">
    <citation type="journal article" date="2005" name="Nature">
        <title>Sequencing of Aspergillus nidulans and comparative analysis with A. fumigatus and A. oryzae.</title>
        <authorList>
            <person name="Galagan J.E."/>
            <person name="Calvo S.E."/>
            <person name="Cuomo C."/>
            <person name="Ma L.J."/>
            <person name="Wortman J.R."/>
            <person name="Batzoglou S."/>
            <person name="Lee S.I."/>
            <person name="Basturkmen M."/>
            <person name="Spevak C.C."/>
            <person name="Clutterbuck J."/>
            <person name="Kapitonov V."/>
            <person name="Jurka J."/>
            <person name="Scazzocchio C."/>
            <person name="Farman M."/>
            <person name="Butler J."/>
            <person name="Purcell S."/>
            <person name="Harris S."/>
            <person name="Braus G.H."/>
            <person name="Draht O."/>
            <person name="Busch S."/>
            <person name="D'Enfert C."/>
            <person name="Bouchier C."/>
            <person name="Goldman G.H."/>
            <person name="Bell-Pedersen D."/>
            <person name="Griffiths-Jones S."/>
            <person name="Doonan J.H."/>
            <person name="Yu J."/>
            <person name="Vienken K."/>
            <person name="Pain A."/>
            <person name="Freitag M."/>
            <person name="Selker E.U."/>
            <person name="Archer D.B."/>
            <person name="Penalva M.A."/>
            <person name="Oakley B.R."/>
            <person name="Momany M."/>
            <person name="Tanaka T."/>
            <person name="Kumagai T."/>
            <person name="Asai K."/>
            <person name="Machida M."/>
            <person name="Nierman W.C."/>
            <person name="Denning D.W."/>
            <person name="Caddick M."/>
            <person name="Hynes M."/>
            <person name="Paoletti M."/>
            <person name="Fischer R."/>
            <person name="Miller B."/>
            <person name="Dyer P."/>
            <person name="Sachs M.S."/>
            <person name="Osmani S.A."/>
            <person name="Birren B.W."/>
        </authorList>
    </citation>
    <scope>NUCLEOTIDE SEQUENCE [LARGE SCALE GENOMIC DNA]</scope>
    <source>
        <strain evidence="3">FGSC A4 / ATCC 38163 / CBS 112.46 / NRRL 194 / M139</strain>
    </source>
</reference>
<keyword evidence="3" id="KW-1185">Reference proteome</keyword>
<proteinExistence type="predicted"/>